<dbReference type="AlphaFoldDB" id="A0A914ZLG5"/>
<name>A0A914ZLG5_PARUN</name>
<dbReference type="WBParaSite" id="PgB07_g072_t01">
    <property type="protein sequence ID" value="PgB07_g072_t01"/>
    <property type="gene ID" value="PgB07_g072"/>
</dbReference>
<organism evidence="1 2">
    <name type="scientific">Parascaris univalens</name>
    <name type="common">Nematode worm</name>
    <dbReference type="NCBI Taxonomy" id="6257"/>
    <lineage>
        <taxon>Eukaryota</taxon>
        <taxon>Metazoa</taxon>
        <taxon>Ecdysozoa</taxon>
        <taxon>Nematoda</taxon>
        <taxon>Chromadorea</taxon>
        <taxon>Rhabditida</taxon>
        <taxon>Spirurina</taxon>
        <taxon>Ascaridomorpha</taxon>
        <taxon>Ascaridoidea</taxon>
        <taxon>Ascarididae</taxon>
        <taxon>Parascaris</taxon>
    </lineage>
</organism>
<reference evidence="2" key="1">
    <citation type="submission" date="2022-11" db="UniProtKB">
        <authorList>
            <consortium name="WormBaseParasite"/>
        </authorList>
    </citation>
    <scope>IDENTIFICATION</scope>
</reference>
<sequence>VEEAELEMLEEKAYASPEDALKKEMSRSVSGVLDGTTPSNEEFLEKKSARTLAEKRSFLVRMVSDPKCYNPKIVRHLNM</sequence>
<keyword evidence="1" id="KW-1185">Reference proteome</keyword>
<evidence type="ECO:0000313" key="1">
    <source>
        <dbReference type="Proteomes" id="UP000887569"/>
    </source>
</evidence>
<dbReference type="Proteomes" id="UP000887569">
    <property type="component" value="Unplaced"/>
</dbReference>
<evidence type="ECO:0000313" key="2">
    <source>
        <dbReference type="WBParaSite" id="PgB07_g072_t01"/>
    </source>
</evidence>
<accession>A0A914ZLG5</accession>
<proteinExistence type="predicted"/>
<protein>
    <submittedName>
        <fullName evidence="2">Uncharacterized protein</fullName>
    </submittedName>
</protein>